<evidence type="ECO:0000256" key="3">
    <source>
        <dbReference type="ARBA" id="ARBA00029631"/>
    </source>
</evidence>
<evidence type="ECO:0000256" key="1">
    <source>
        <dbReference type="ARBA" id="ARBA00009224"/>
    </source>
</evidence>
<dbReference type="InterPro" id="IPR019560">
    <property type="entry name" value="Mitochondrial_18_kDa_protein"/>
</dbReference>
<dbReference type="PANTHER" id="PTHR11001:SF2">
    <property type="entry name" value="MITOCHONDRIAL FISSION PROCESS PROTEIN 1"/>
    <property type="match status" value="1"/>
</dbReference>
<gene>
    <name evidence="4" type="ORF">ASTO00021_LOCUS14137</name>
</gene>
<evidence type="ECO:0000256" key="2">
    <source>
        <dbReference type="ARBA" id="ARBA00017835"/>
    </source>
</evidence>
<reference evidence="4" key="1">
    <citation type="submission" date="2021-01" db="EMBL/GenBank/DDBJ databases">
        <authorList>
            <person name="Corre E."/>
            <person name="Pelletier E."/>
            <person name="Niang G."/>
            <person name="Scheremetjew M."/>
            <person name="Finn R."/>
            <person name="Kale V."/>
            <person name="Holt S."/>
            <person name="Cochrane G."/>
            <person name="Meng A."/>
            <person name="Brown T."/>
            <person name="Cohen L."/>
        </authorList>
    </citation>
    <scope>NUCLEOTIDE SEQUENCE</scope>
    <source>
        <strain evidence="4">GSBS06</strain>
    </source>
</reference>
<sequence length="163" mass="18399">MEMDSTSSEFDIWRDSPLRLCGYANEVGEAFRPIFPKYVMPSYGVAFGYCAGDTIDKASIMYRNSNLKDKHRNHVIALCCFDTLLWQSLASVFIPGFTINQVVKATQFGMNRLSIAQVGAKRFVPTAVGLSVIPAIIKPIDNFVDYMLNNGVRPYYPDYYKVL</sequence>
<comment type="similarity">
    <text evidence="1">Belongs to the MTFP1 family.</text>
</comment>
<protein>
    <recommendedName>
        <fullName evidence="2">Mitochondrial fission process protein 1</fullName>
    </recommendedName>
    <alternativeName>
        <fullName evidence="3">Mitochondrial 18 kDa protein</fullName>
    </alternativeName>
</protein>
<dbReference type="AlphaFoldDB" id="A0A7S3V0W7"/>
<accession>A0A7S3V0W7</accession>
<dbReference type="EMBL" id="HBIN01018535">
    <property type="protein sequence ID" value="CAE0444083.1"/>
    <property type="molecule type" value="Transcribed_RNA"/>
</dbReference>
<proteinExistence type="inferred from homology"/>
<name>A0A7S3V0W7_9STRA</name>
<organism evidence="4">
    <name type="scientific">Aplanochytrium stocchinoi</name>
    <dbReference type="NCBI Taxonomy" id="215587"/>
    <lineage>
        <taxon>Eukaryota</taxon>
        <taxon>Sar</taxon>
        <taxon>Stramenopiles</taxon>
        <taxon>Bigyra</taxon>
        <taxon>Labyrinthulomycetes</taxon>
        <taxon>Thraustochytrida</taxon>
        <taxon>Thraustochytriidae</taxon>
        <taxon>Aplanochytrium</taxon>
    </lineage>
</organism>
<dbReference type="GO" id="GO:0000266">
    <property type="term" value="P:mitochondrial fission"/>
    <property type="evidence" value="ECO:0007669"/>
    <property type="project" value="TreeGrafter"/>
</dbReference>
<evidence type="ECO:0000313" key="4">
    <source>
        <dbReference type="EMBL" id="CAE0444083.1"/>
    </source>
</evidence>
<dbReference type="GO" id="GO:0005739">
    <property type="term" value="C:mitochondrion"/>
    <property type="evidence" value="ECO:0007669"/>
    <property type="project" value="TreeGrafter"/>
</dbReference>
<dbReference type="PANTHER" id="PTHR11001">
    <property type="entry name" value="MITOCHONDRIAL FISSION PROCESS PROTEIN 1"/>
    <property type="match status" value="1"/>
</dbReference>
<dbReference type="Pfam" id="PF10558">
    <property type="entry name" value="MTP18"/>
    <property type="match status" value="1"/>
</dbReference>